<feature type="domain" description="HTH marR-type" evidence="2">
    <location>
        <begin position="32"/>
        <end position="80"/>
    </location>
</feature>
<feature type="region of interest" description="Disordered" evidence="1">
    <location>
        <begin position="1"/>
        <end position="22"/>
    </location>
</feature>
<dbReference type="InterPro" id="IPR036390">
    <property type="entry name" value="WH_DNA-bd_sf"/>
</dbReference>
<evidence type="ECO:0000313" key="4">
    <source>
        <dbReference type="Proteomes" id="UP000807309"/>
    </source>
</evidence>
<gene>
    <name evidence="3" type="ORF">IU470_15890</name>
</gene>
<accession>A0ABS0C869</accession>
<dbReference type="SUPFAM" id="SSF46785">
    <property type="entry name" value="Winged helix' DNA-binding domain"/>
    <property type="match status" value="1"/>
</dbReference>
<dbReference type="EMBL" id="JADLRE010000011">
    <property type="protein sequence ID" value="MBF6226576.1"/>
    <property type="molecule type" value="Genomic_DNA"/>
</dbReference>
<dbReference type="InterPro" id="IPR036388">
    <property type="entry name" value="WH-like_DNA-bd_sf"/>
</dbReference>
<dbReference type="Pfam" id="PF12802">
    <property type="entry name" value="MarR_2"/>
    <property type="match status" value="1"/>
</dbReference>
<reference evidence="3 4" key="1">
    <citation type="submission" date="2020-10" db="EMBL/GenBank/DDBJ databases">
        <title>Identification of Nocardia species via Next-generation sequencing and recognition of intraspecies genetic diversity.</title>
        <authorList>
            <person name="Li P."/>
            <person name="Li P."/>
            <person name="Lu B."/>
        </authorList>
    </citation>
    <scope>NUCLEOTIDE SEQUENCE [LARGE SCALE GENOMIC DNA]</scope>
    <source>
        <strain evidence="3 4">N-11</strain>
    </source>
</reference>
<protein>
    <submittedName>
        <fullName evidence="3">Winged helix-turn-helix domain-containing protein</fullName>
    </submittedName>
</protein>
<dbReference type="InterPro" id="IPR000835">
    <property type="entry name" value="HTH_MarR-typ"/>
</dbReference>
<dbReference type="CDD" id="cd00090">
    <property type="entry name" value="HTH_ARSR"/>
    <property type="match status" value="1"/>
</dbReference>
<keyword evidence="4" id="KW-1185">Reference proteome</keyword>
<name>A0ABS0C869_9NOCA</name>
<comment type="caution">
    <text evidence="3">The sequence shown here is derived from an EMBL/GenBank/DDBJ whole genome shotgun (WGS) entry which is preliminary data.</text>
</comment>
<proteinExistence type="predicted"/>
<dbReference type="Proteomes" id="UP000807309">
    <property type="component" value="Unassembled WGS sequence"/>
</dbReference>
<evidence type="ECO:0000313" key="3">
    <source>
        <dbReference type="EMBL" id="MBF6226576.1"/>
    </source>
</evidence>
<sequence>MVYRAGMPTRDTTEPAPAAPAPASRGWTFLTNHAHVLLCLSRNGDLTMRELAQAIGITERAVQATIADLVADGYLTSVKNGRRNTYTIHGDGRLRHPLESHHTIDELITALR</sequence>
<evidence type="ECO:0000259" key="2">
    <source>
        <dbReference type="Pfam" id="PF12802"/>
    </source>
</evidence>
<dbReference type="Gene3D" id="1.10.10.10">
    <property type="entry name" value="Winged helix-like DNA-binding domain superfamily/Winged helix DNA-binding domain"/>
    <property type="match status" value="1"/>
</dbReference>
<evidence type="ECO:0000256" key="1">
    <source>
        <dbReference type="SAM" id="MobiDB-lite"/>
    </source>
</evidence>
<dbReference type="InterPro" id="IPR011991">
    <property type="entry name" value="ArsR-like_HTH"/>
</dbReference>
<organism evidence="3 4">
    <name type="scientific">Nocardia abscessus</name>
    <dbReference type="NCBI Taxonomy" id="120957"/>
    <lineage>
        <taxon>Bacteria</taxon>
        <taxon>Bacillati</taxon>
        <taxon>Actinomycetota</taxon>
        <taxon>Actinomycetes</taxon>
        <taxon>Mycobacteriales</taxon>
        <taxon>Nocardiaceae</taxon>
        <taxon>Nocardia</taxon>
    </lineage>
</organism>